<dbReference type="Pfam" id="PF05235">
    <property type="entry name" value="CHAD"/>
    <property type="match status" value="1"/>
</dbReference>
<dbReference type="InterPro" id="IPR007899">
    <property type="entry name" value="CHAD_dom"/>
</dbReference>
<comment type="caution">
    <text evidence="2">The sequence shown here is derived from an EMBL/GenBank/DDBJ whole genome shotgun (WGS) entry which is preliminary data.</text>
</comment>
<sequence length="282" mass="31926">MKDDDRTHEIAALGDDAHAESTFAALAAPLVDEALARNAAIHADASPESLHQLRVALRRLRSLWWAYRPLLDKAENTRQRALYRFLADAAGETRDWDILLELLSGIDGDVPACLRDARERALAASRETLVNADIRNVLHDALASAAKELNTASVRHALPRFAAQRVRAAERSLRARMRAASRVKRPDYELLHDVRKAGKRVRYLIEFFGPVLDERDHERVLKRLKELQQCFGELNDVIASIALLRANVHLFADQCAARDALAYLKLRRKERRREAVRLLAKA</sequence>
<dbReference type="SMART" id="SM00880">
    <property type="entry name" value="CHAD"/>
    <property type="match status" value="1"/>
</dbReference>
<dbReference type="PROSITE" id="PS51708">
    <property type="entry name" value="CHAD"/>
    <property type="match status" value="1"/>
</dbReference>
<reference evidence="2 3" key="1">
    <citation type="journal article" date="2022" name="Arch. Microbiol.">
        <title>Paraburkholderia bengalensis sp. nov. isolated from roots of Oryza sativa, IR64.</title>
        <authorList>
            <person name="Nag P."/>
            <person name="Mondal N."/>
            <person name="Sarkar J."/>
            <person name="Das S."/>
        </authorList>
    </citation>
    <scope>NUCLEOTIDE SEQUENCE [LARGE SCALE GENOMIC DNA]</scope>
    <source>
        <strain evidence="2 3">IR64_4_BI</strain>
    </source>
</reference>
<keyword evidence="3" id="KW-1185">Reference proteome</keyword>
<dbReference type="InterPro" id="IPR038186">
    <property type="entry name" value="CHAD_dom_sf"/>
</dbReference>
<proteinExistence type="predicted"/>
<dbReference type="Gene3D" id="1.40.20.10">
    <property type="entry name" value="CHAD domain"/>
    <property type="match status" value="1"/>
</dbReference>
<dbReference type="Proteomes" id="UP001386437">
    <property type="component" value="Unassembled WGS sequence"/>
</dbReference>
<feature type="domain" description="CHAD" evidence="1">
    <location>
        <begin position="16"/>
        <end position="282"/>
    </location>
</feature>
<dbReference type="RefSeq" id="WP_336600479.1">
    <property type="nucleotide sequence ID" value="NZ_JACFYJ010000053.1"/>
</dbReference>
<protein>
    <submittedName>
        <fullName evidence="2">CHAD domain-containing protein</fullName>
    </submittedName>
</protein>
<dbReference type="PANTHER" id="PTHR39339">
    <property type="entry name" value="SLR1444 PROTEIN"/>
    <property type="match status" value="1"/>
</dbReference>
<gene>
    <name evidence="2" type="ORF">H3V53_26290</name>
</gene>
<organism evidence="2 3">
    <name type="scientific">Paraburkholderia bengalensis</name>
    <dbReference type="NCBI Taxonomy" id="2747562"/>
    <lineage>
        <taxon>Bacteria</taxon>
        <taxon>Pseudomonadati</taxon>
        <taxon>Pseudomonadota</taxon>
        <taxon>Betaproteobacteria</taxon>
        <taxon>Burkholderiales</taxon>
        <taxon>Burkholderiaceae</taxon>
        <taxon>Paraburkholderia</taxon>
    </lineage>
</organism>
<evidence type="ECO:0000313" key="3">
    <source>
        <dbReference type="Proteomes" id="UP001386437"/>
    </source>
</evidence>
<accession>A0ABU8IY36</accession>
<dbReference type="EMBL" id="JACFYJ010000053">
    <property type="protein sequence ID" value="MEI6000573.1"/>
    <property type="molecule type" value="Genomic_DNA"/>
</dbReference>
<name>A0ABU8IY36_9BURK</name>
<evidence type="ECO:0000259" key="1">
    <source>
        <dbReference type="PROSITE" id="PS51708"/>
    </source>
</evidence>
<evidence type="ECO:0000313" key="2">
    <source>
        <dbReference type="EMBL" id="MEI6000573.1"/>
    </source>
</evidence>
<dbReference type="PANTHER" id="PTHR39339:SF1">
    <property type="entry name" value="CHAD DOMAIN-CONTAINING PROTEIN"/>
    <property type="match status" value="1"/>
</dbReference>